<dbReference type="OrthoDB" id="64867at2759"/>
<dbReference type="Gene3D" id="1.20.140.50">
    <property type="entry name" value="alix/aip1 like domains"/>
    <property type="match status" value="1"/>
</dbReference>
<proteinExistence type="inferred from homology"/>
<dbReference type="PROSITE" id="PS51180">
    <property type="entry name" value="BRO1"/>
    <property type="match status" value="1"/>
</dbReference>
<accession>A0A1X2HDI2</accession>
<dbReference type="PANTHER" id="PTHR23030">
    <property type="entry name" value="PCD6 INTERACTING PROTEIN-RELATED"/>
    <property type="match status" value="1"/>
</dbReference>
<dbReference type="InterPro" id="IPR004328">
    <property type="entry name" value="BRO1_dom"/>
</dbReference>
<dbReference type="InParanoid" id="A0A1X2HDI2"/>
<dbReference type="SMART" id="SM01041">
    <property type="entry name" value="BRO1"/>
    <property type="match status" value="1"/>
</dbReference>
<evidence type="ECO:0000313" key="4">
    <source>
        <dbReference type="Proteomes" id="UP000242180"/>
    </source>
</evidence>
<dbReference type="InterPro" id="IPR025304">
    <property type="entry name" value="ALIX_V_dom"/>
</dbReference>
<keyword evidence="4" id="KW-1185">Reference proteome</keyword>
<organism evidence="3 4">
    <name type="scientific">Syncephalastrum racemosum</name>
    <name type="common">Filamentous fungus</name>
    <dbReference type="NCBI Taxonomy" id="13706"/>
    <lineage>
        <taxon>Eukaryota</taxon>
        <taxon>Fungi</taxon>
        <taxon>Fungi incertae sedis</taxon>
        <taxon>Mucoromycota</taxon>
        <taxon>Mucoromycotina</taxon>
        <taxon>Mucoromycetes</taxon>
        <taxon>Mucorales</taxon>
        <taxon>Syncephalastraceae</taxon>
        <taxon>Syncephalastrum</taxon>
    </lineage>
</organism>
<sequence length="549" mass="61785">MRIPPTSDMSTPALQTLTNLMLAQAQECVWQRAAMDQLRDGTIARVAIKIAEYYDAAHELATHSSTQNIYSKAWLTHMQVKAHHFTAAAQFRKACECISQNKYGEEVARLREAASLVKGVFDMIKSLFGGPAVSEAVISDLRSLQQIIQTNLARAEKDNDLIYLEVVPSPSALPPIQKSDMVRAISPPEIADPVALMMSNERKAEVMPHPIIGLPLFQKLVPFAVHQAASVYVDRKERVIKEDIVGRLEEMTAVYHSSLQSLNLLSLLAGLERTDGLPSTLYNQAAQVRAEAGSQTLYRMWDEIQDASRHNMEILDDIFNALDEEQEEDETMRTRFRGQWNRPESQAFTAQLAEQGQQHRSTLMSAQKADQIVYSKLETWAKIIDVLALPEDELENSVPGSGGSDDANQELVGRLRELVNEMDDHLIKRRQIGDRAKKTSNGDDISPALLRKAAQLTSKSPVVKIDPAQFEELFVDELRKYDVYLMEIDRQDERQGQILREMAQLHHAFTTKNGSSAAAKRERALQNLSQAYHKFTEIRTNLQEGLKVL</sequence>
<protein>
    <submittedName>
        <fullName evidence="3">BRO1-like domain-domain-containing protein</fullName>
    </submittedName>
</protein>
<gene>
    <name evidence="3" type="ORF">BCR43DRAFT_440235</name>
</gene>
<dbReference type="GO" id="GO:0005768">
    <property type="term" value="C:endosome"/>
    <property type="evidence" value="ECO:0007669"/>
    <property type="project" value="TreeGrafter"/>
</dbReference>
<reference evidence="3 4" key="1">
    <citation type="submission" date="2016-07" db="EMBL/GenBank/DDBJ databases">
        <title>Pervasive Adenine N6-methylation of Active Genes in Fungi.</title>
        <authorList>
            <consortium name="DOE Joint Genome Institute"/>
            <person name="Mondo S.J."/>
            <person name="Dannebaum R.O."/>
            <person name="Kuo R.C."/>
            <person name="Labutti K."/>
            <person name="Haridas S."/>
            <person name="Kuo A."/>
            <person name="Salamov A."/>
            <person name="Ahrendt S.R."/>
            <person name="Lipzen A."/>
            <person name="Sullivan W."/>
            <person name="Andreopoulos W.B."/>
            <person name="Clum A."/>
            <person name="Lindquist E."/>
            <person name="Daum C."/>
            <person name="Ramamoorthy G.K."/>
            <person name="Gryganskyi A."/>
            <person name="Culley D."/>
            <person name="Magnuson J.K."/>
            <person name="James T.Y."/>
            <person name="O'Malley M.A."/>
            <person name="Stajich J.E."/>
            <person name="Spatafora J.W."/>
            <person name="Visel A."/>
            <person name="Grigoriev I.V."/>
        </authorList>
    </citation>
    <scope>NUCLEOTIDE SEQUENCE [LARGE SCALE GENOMIC DNA]</scope>
    <source>
        <strain evidence="3 4">NRRL 2496</strain>
    </source>
</reference>
<comment type="caution">
    <text evidence="3">The sequence shown here is derived from an EMBL/GenBank/DDBJ whole genome shotgun (WGS) entry which is preliminary data.</text>
</comment>
<dbReference type="PANTHER" id="PTHR23030:SF39">
    <property type="entry name" value="PROGRAMMED CELL DEATH 6-INTERACTING PROTEIN"/>
    <property type="match status" value="1"/>
</dbReference>
<dbReference type="OMA" id="YISSHFR"/>
<dbReference type="Pfam" id="PF03097">
    <property type="entry name" value="BRO1"/>
    <property type="match status" value="1"/>
</dbReference>
<dbReference type="Gene3D" id="1.20.120.560">
    <property type="entry name" value="alix/aip1 in complex with the ypdl late domain"/>
    <property type="match status" value="1"/>
</dbReference>
<dbReference type="Gene3D" id="1.25.40.280">
    <property type="entry name" value="alix/aip1 like domains"/>
    <property type="match status" value="1"/>
</dbReference>
<comment type="similarity">
    <text evidence="1">Belongs to the palA/RIM20 family.</text>
</comment>
<feature type="domain" description="BRO1" evidence="2">
    <location>
        <begin position="1"/>
        <end position="255"/>
    </location>
</feature>
<evidence type="ECO:0000313" key="3">
    <source>
        <dbReference type="EMBL" id="ORY96822.1"/>
    </source>
</evidence>
<dbReference type="STRING" id="13706.A0A1X2HDI2"/>
<name>A0A1X2HDI2_SYNRA</name>
<dbReference type="AlphaFoldDB" id="A0A1X2HDI2"/>
<dbReference type="InterPro" id="IPR038499">
    <property type="entry name" value="BRO1_sf"/>
</dbReference>
<evidence type="ECO:0000256" key="1">
    <source>
        <dbReference type="ARBA" id="ARBA00038154"/>
    </source>
</evidence>
<dbReference type="Proteomes" id="UP000242180">
    <property type="component" value="Unassembled WGS sequence"/>
</dbReference>
<dbReference type="Pfam" id="PF13949">
    <property type="entry name" value="ALIX_LYPXL_bnd"/>
    <property type="match status" value="1"/>
</dbReference>
<evidence type="ECO:0000259" key="2">
    <source>
        <dbReference type="PROSITE" id="PS51180"/>
    </source>
</evidence>
<dbReference type="EMBL" id="MCGN01000005">
    <property type="protein sequence ID" value="ORY96822.1"/>
    <property type="molecule type" value="Genomic_DNA"/>
</dbReference>